<accession>A0A857JEX0</accession>
<gene>
    <name evidence="12" type="ORF">GT347_09960</name>
</gene>
<organism evidence="12 13">
    <name type="scientific">Xylophilus rhododendri</name>
    <dbReference type="NCBI Taxonomy" id="2697032"/>
    <lineage>
        <taxon>Bacteria</taxon>
        <taxon>Pseudomonadati</taxon>
        <taxon>Pseudomonadota</taxon>
        <taxon>Betaproteobacteria</taxon>
        <taxon>Burkholderiales</taxon>
        <taxon>Xylophilus</taxon>
    </lineage>
</organism>
<evidence type="ECO:0000313" key="13">
    <source>
        <dbReference type="Proteomes" id="UP000464787"/>
    </source>
</evidence>
<dbReference type="GO" id="GO:0009279">
    <property type="term" value="C:cell outer membrane"/>
    <property type="evidence" value="ECO:0007669"/>
    <property type="project" value="UniProtKB-SubCell"/>
</dbReference>
<dbReference type="AlphaFoldDB" id="A0A857JEX0"/>
<dbReference type="InterPro" id="IPR050298">
    <property type="entry name" value="Gram-neg_bact_OMP"/>
</dbReference>
<dbReference type="Pfam" id="PF13609">
    <property type="entry name" value="Porin_4"/>
    <property type="match status" value="1"/>
</dbReference>
<keyword evidence="7" id="KW-0406">Ion transport</keyword>
<dbReference type="InterPro" id="IPR033900">
    <property type="entry name" value="Gram_neg_porin_domain"/>
</dbReference>
<keyword evidence="13" id="KW-1185">Reference proteome</keyword>
<dbReference type="InterPro" id="IPR023614">
    <property type="entry name" value="Porin_dom_sf"/>
</dbReference>
<dbReference type="KEGG" id="xyk:GT347_09960"/>
<reference evidence="12 13" key="1">
    <citation type="submission" date="2020-01" db="EMBL/GenBank/DDBJ databases">
        <title>Genome sequencing of strain KACC 21265.</title>
        <authorList>
            <person name="Heo J."/>
            <person name="Kim S.-J."/>
            <person name="Kim J.-S."/>
            <person name="Hong S.-B."/>
            <person name="Kwon S.-W."/>
        </authorList>
    </citation>
    <scope>NUCLEOTIDE SEQUENCE [LARGE SCALE GENOMIC DNA]</scope>
    <source>
        <strain evidence="12 13">KACC 21265</strain>
    </source>
</reference>
<evidence type="ECO:0000256" key="3">
    <source>
        <dbReference type="ARBA" id="ARBA00022448"/>
    </source>
</evidence>
<dbReference type="EMBL" id="CP047650">
    <property type="protein sequence ID" value="QHJ01483.1"/>
    <property type="molecule type" value="Genomic_DNA"/>
</dbReference>
<dbReference type="GO" id="GO:0006811">
    <property type="term" value="P:monoatomic ion transport"/>
    <property type="evidence" value="ECO:0007669"/>
    <property type="project" value="UniProtKB-KW"/>
</dbReference>
<comment type="subunit">
    <text evidence="2">Homotrimer.</text>
</comment>
<feature type="domain" description="Porin" evidence="11">
    <location>
        <begin position="2"/>
        <end position="338"/>
    </location>
</feature>
<evidence type="ECO:0000256" key="6">
    <source>
        <dbReference type="ARBA" id="ARBA00022729"/>
    </source>
</evidence>
<dbReference type="Gene3D" id="2.40.160.10">
    <property type="entry name" value="Porin"/>
    <property type="match status" value="1"/>
</dbReference>
<dbReference type="PANTHER" id="PTHR34501:SF9">
    <property type="entry name" value="MAJOR OUTER MEMBRANE PROTEIN P.IA"/>
    <property type="match status" value="1"/>
</dbReference>
<keyword evidence="9" id="KW-0472">Membrane</keyword>
<evidence type="ECO:0000256" key="1">
    <source>
        <dbReference type="ARBA" id="ARBA00004571"/>
    </source>
</evidence>
<evidence type="ECO:0000256" key="9">
    <source>
        <dbReference type="ARBA" id="ARBA00023136"/>
    </source>
</evidence>
<evidence type="ECO:0000256" key="4">
    <source>
        <dbReference type="ARBA" id="ARBA00022452"/>
    </source>
</evidence>
<dbReference type="PANTHER" id="PTHR34501">
    <property type="entry name" value="PROTEIN YDDL-RELATED"/>
    <property type="match status" value="1"/>
</dbReference>
<keyword evidence="6" id="KW-0732">Signal</keyword>
<protein>
    <submittedName>
        <fullName evidence="12">Porin</fullName>
    </submittedName>
</protein>
<evidence type="ECO:0000259" key="11">
    <source>
        <dbReference type="Pfam" id="PF13609"/>
    </source>
</evidence>
<evidence type="ECO:0000256" key="5">
    <source>
        <dbReference type="ARBA" id="ARBA00022692"/>
    </source>
</evidence>
<dbReference type="SUPFAM" id="SSF56935">
    <property type="entry name" value="Porins"/>
    <property type="match status" value="1"/>
</dbReference>
<evidence type="ECO:0000256" key="10">
    <source>
        <dbReference type="ARBA" id="ARBA00023237"/>
    </source>
</evidence>
<evidence type="ECO:0000313" key="12">
    <source>
        <dbReference type="EMBL" id="QHJ01483.1"/>
    </source>
</evidence>
<keyword evidence="3" id="KW-0813">Transport</keyword>
<proteinExistence type="predicted"/>
<name>A0A857JEX0_9BURK</name>
<evidence type="ECO:0000256" key="7">
    <source>
        <dbReference type="ARBA" id="ARBA00023065"/>
    </source>
</evidence>
<sequence length="373" mass="38261">MALAVLAASGAAMAQSSVTLFGIVDAGVGYIKADGAGHVTGLLTGGNSTARLGFRGTEDLGGGLAASFWLEGALNNDVGGGASQTTGYDFQRRSTISLSGTFGEIRLGRDFAATYLPSISYDVSGQRGFEQIEQFGAAGAGVTGLNGTTRVSNAVSYFLPSNLGGFYGNVQYAFGERASTQTAVTLANGLSTSAANAITDKTGNYMGGRLGYANGPLDVSASYGQFADAVRTVGTTFYAEDYKIANIGASYDFGVVKPMVFIQQDKIDGRATIADYKLNTYALGATAPLGAGVLRVQVSRYDTKGNNVDANKYSVGYVYNLSKRTALYADLARLTNKNGGQFGLNGGVGGLAAGAPTVGGDVTAFAVGVKHSF</sequence>
<keyword evidence="4" id="KW-1134">Transmembrane beta strand</keyword>
<comment type="subcellular location">
    <subcellularLocation>
        <location evidence="1">Cell outer membrane</location>
        <topology evidence="1">Multi-pass membrane protein</topology>
    </subcellularLocation>
</comment>
<dbReference type="GO" id="GO:0046930">
    <property type="term" value="C:pore complex"/>
    <property type="evidence" value="ECO:0007669"/>
    <property type="project" value="UniProtKB-KW"/>
</dbReference>
<evidence type="ECO:0000256" key="2">
    <source>
        <dbReference type="ARBA" id="ARBA00011233"/>
    </source>
</evidence>
<evidence type="ECO:0000256" key="8">
    <source>
        <dbReference type="ARBA" id="ARBA00023114"/>
    </source>
</evidence>
<dbReference type="GO" id="GO:0015288">
    <property type="term" value="F:porin activity"/>
    <property type="evidence" value="ECO:0007669"/>
    <property type="project" value="UniProtKB-KW"/>
</dbReference>
<keyword evidence="10" id="KW-0998">Cell outer membrane</keyword>
<dbReference type="CDD" id="cd00342">
    <property type="entry name" value="gram_neg_porins"/>
    <property type="match status" value="1"/>
</dbReference>
<dbReference type="Proteomes" id="UP000464787">
    <property type="component" value="Chromosome"/>
</dbReference>
<keyword evidence="8" id="KW-0626">Porin</keyword>
<keyword evidence="5" id="KW-0812">Transmembrane</keyword>